<evidence type="ECO:0000313" key="2">
    <source>
        <dbReference type="Proteomes" id="UP001530377"/>
    </source>
</evidence>
<dbReference type="EMBL" id="JALLPB020000421">
    <property type="protein sequence ID" value="KAL3809278.1"/>
    <property type="molecule type" value="Genomic_DNA"/>
</dbReference>
<dbReference type="FunFam" id="1.25.40.250:FF:000014">
    <property type="entry name" value="Eukaryotic translation initiation factor 3 subunit K"/>
    <property type="match status" value="1"/>
</dbReference>
<dbReference type="SUPFAM" id="SSF48371">
    <property type="entry name" value="ARM repeat"/>
    <property type="match status" value="1"/>
</dbReference>
<gene>
    <name evidence="1" type="ORF">ACHAXA_001655</name>
</gene>
<protein>
    <recommendedName>
        <fullName evidence="3">EIF3k</fullName>
    </recommendedName>
</protein>
<reference evidence="1 2" key="1">
    <citation type="submission" date="2024-10" db="EMBL/GenBank/DDBJ databases">
        <title>Updated reference genomes for cyclostephanoid diatoms.</title>
        <authorList>
            <person name="Roberts W.R."/>
            <person name="Alverson A.J."/>
        </authorList>
    </citation>
    <scope>NUCLEOTIDE SEQUENCE [LARGE SCALE GENOMIC DNA]</scope>
    <source>
        <strain evidence="1 2">AJA228-03</strain>
    </source>
</reference>
<comment type="caution">
    <text evidence="1">The sequence shown here is derived from an EMBL/GenBank/DDBJ whole genome shotgun (WGS) entry which is preliminary data.</text>
</comment>
<dbReference type="AlphaFoldDB" id="A0ABD3R8Z0"/>
<keyword evidence="2" id="KW-1185">Reference proteome</keyword>
<organism evidence="1 2">
    <name type="scientific">Cyclostephanos tholiformis</name>
    <dbReference type="NCBI Taxonomy" id="382380"/>
    <lineage>
        <taxon>Eukaryota</taxon>
        <taxon>Sar</taxon>
        <taxon>Stramenopiles</taxon>
        <taxon>Ochrophyta</taxon>
        <taxon>Bacillariophyta</taxon>
        <taxon>Coscinodiscophyceae</taxon>
        <taxon>Thalassiosirophycidae</taxon>
        <taxon>Stephanodiscales</taxon>
        <taxon>Stephanodiscaceae</taxon>
        <taxon>Cyclostephanos</taxon>
    </lineage>
</organism>
<accession>A0ABD3R8Z0</accession>
<dbReference type="InterPro" id="IPR016020">
    <property type="entry name" value="Transl_init_fac_sub12_N_euk"/>
</dbReference>
<dbReference type="Gene3D" id="1.25.40.250">
    <property type="entry name" value="ARM repeat, domain 1"/>
    <property type="match status" value="1"/>
</dbReference>
<dbReference type="Proteomes" id="UP001530377">
    <property type="component" value="Unassembled WGS sequence"/>
</dbReference>
<dbReference type="PANTHER" id="PTHR13022:SF0">
    <property type="entry name" value="EUKARYOTIC TRANSLATION INITIATION FACTOR 3 SUBUNIT K"/>
    <property type="match status" value="1"/>
</dbReference>
<evidence type="ECO:0000313" key="1">
    <source>
        <dbReference type="EMBL" id="KAL3809278.1"/>
    </source>
</evidence>
<sequence length="280" mass="30028">MSAAPSLTHAQVQTLLSESSYDPSVCSKLESYVRAQVSAVASTLVASESPDVRYSFDANRTLIKLYQFFPHLEGETGVEITALASFLSLLRFPDTDFVALCCLIPERVQSTEPCATLVRCAELLESCDFALFWPEFRKLGIPEYGIVEGGVVSDDRKLLSNAVNGPIASNTIRTNVIRMLARTYRTAPLSMVLAALDLGDANSLREFGSNVHVLSEGGEDGTTTATTTTTNAPIVEGVEGDVVTFAASSDNTKRVGSAYRGGVSYDDVATMMSKSALRGQ</sequence>
<dbReference type="InterPro" id="IPR009374">
    <property type="entry name" value="eIF3k"/>
</dbReference>
<dbReference type="PANTHER" id="PTHR13022">
    <property type="entry name" value="EUKARYOTIC TRANSLATION INITIATION FACTOR 3 SUBUNIT 11"/>
    <property type="match status" value="1"/>
</dbReference>
<dbReference type="InterPro" id="IPR016024">
    <property type="entry name" value="ARM-type_fold"/>
</dbReference>
<proteinExistence type="predicted"/>
<evidence type="ECO:0008006" key="3">
    <source>
        <dbReference type="Google" id="ProtNLM"/>
    </source>
</evidence>
<name>A0ABD3R8Z0_9STRA</name>